<evidence type="ECO:0000256" key="3">
    <source>
        <dbReference type="ARBA" id="ARBA00034003"/>
    </source>
</evidence>
<evidence type="ECO:0000259" key="4">
    <source>
        <dbReference type="PROSITE" id="PS50160"/>
    </source>
</evidence>
<dbReference type="PANTHER" id="PTHR45674">
    <property type="entry name" value="DNA LIGASE 1/3 FAMILY MEMBER"/>
    <property type="match status" value="1"/>
</dbReference>
<dbReference type="SUPFAM" id="SSF56091">
    <property type="entry name" value="DNA ligase/mRNA capping enzyme, catalytic domain"/>
    <property type="match status" value="1"/>
</dbReference>
<dbReference type="GO" id="GO:0006310">
    <property type="term" value="P:DNA recombination"/>
    <property type="evidence" value="ECO:0007669"/>
    <property type="project" value="InterPro"/>
</dbReference>
<name>A0A8J4AED0_9ACTN</name>
<comment type="caution">
    <text evidence="5">The sequence shown here is derived from an EMBL/GenBank/DDBJ whole genome shotgun (WGS) entry which is preliminary data.</text>
</comment>
<dbReference type="InterPro" id="IPR012340">
    <property type="entry name" value="NA-bd_OB-fold"/>
</dbReference>
<proteinExistence type="inferred from homology"/>
<accession>A0A8J4AED0</accession>
<evidence type="ECO:0000256" key="1">
    <source>
        <dbReference type="ARBA" id="ARBA00007572"/>
    </source>
</evidence>
<keyword evidence="2 5" id="KW-0436">Ligase</keyword>
<dbReference type="RefSeq" id="WP_207126729.1">
    <property type="nucleotide sequence ID" value="NZ_BOPO01000084.1"/>
</dbReference>
<dbReference type="Pfam" id="PF01068">
    <property type="entry name" value="DNA_ligase_A_M"/>
    <property type="match status" value="1"/>
</dbReference>
<evidence type="ECO:0000256" key="2">
    <source>
        <dbReference type="ARBA" id="ARBA00022598"/>
    </source>
</evidence>
<comment type="catalytic activity">
    <reaction evidence="3">
        <text>ATP + (deoxyribonucleotide)n-3'-hydroxyl + 5'-phospho-(deoxyribonucleotide)m = (deoxyribonucleotide)n+m + AMP + diphosphate.</text>
        <dbReference type="EC" id="6.5.1.1"/>
    </reaction>
</comment>
<sequence>MPWGHPPIELMLAAPVAELPMSSPAGGNRFEPKMDGWRAAVVCTEERRPQLRSRNGKRLDAYLPDLRRAIAQLPACTVLDAEAVAWNPRGHMDFAALQRRLVAGRGLQLHAARFPAYLIVFDALIIAARDWRDRPLVERREALEQLLATSPDRLLLCPQTDDLAEAQAMAAEMQPLGAEGLVIKPAASRYRGGRARARSVDRWTKWRLRHSAEAVVGGITGSRARPEALLLGRFDAENRLRVVGQTTRLSDGQAAEIAPLLQPPGIGRQRPTYPWPQPLPAGRLTRFGQRDALPYKQVEPDLVVEVSADTAFELGRWRHPPRYQRVRADLSPRSTPPHRWDIAD</sequence>
<dbReference type="EMBL" id="BOPO01000084">
    <property type="protein sequence ID" value="GIL29029.1"/>
    <property type="molecule type" value="Genomic_DNA"/>
</dbReference>
<dbReference type="PANTHER" id="PTHR45674:SF4">
    <property type="entry name" value="DNA LIGASE 1"/>
    <property type="match status" value="1"/>
</dbReference>
<dbReference type="InterPro" id="IPR050191">
    <property type="entry name" value="ATP-dep_DNA_ligase"/>
</dbReference>
<gene>
    <name evidence="5" type="ORF">NUM_42830</name>
</gene>
<dbReference type="AlphaFoldDB" id="A0A8J4AED0"/>
<evidence type="ECO:0000313" key="5">
    <source>
        <dbReference type="EMBL" id="GIL29029.1"/>
    </source>
</evidence>
<keyword evidence="6" id="KW-1185">Reference proteome</keyword>
<dbReference type="PROSITE" id="PS50160">
    <property type="entry name" value="DNA_LIGASE_A3"/>
    <property type="match status" value="1"/>
</dbReference>
<protein>
    <submittedName>
        <fullName evidence="5">ATP-dependent DNA ligase</fullName>
    </submittedName>
</protein>
<dbReference type="GO" id="GO:0005524">
    <property type="term" value="F:ATP binding"/>
    <property type="evidence" value="ECO:0007669"/>
    <property type="project" value="InterPro"/>
</dbReference>
<dbReference type="GO" id="GO:0006281">
    <property type="term" value="P:DNA repair"/>
    <property type="evidence" value="ECO:0007669"/>
    <property type="project" value="InterPro"/>
</dbReference>
<reference evidence="6" key="1">
    <citation type="journal article" date="2021" name="Int. J. Syst. Evol. Microbiol.">
        <title>Actinocatenispora comari sp. nov., an endophytic actinomycete isolated from aerial parts of Comarum salesowianum.</title>
        <authorList>
            <person name="Oyunbileg N."/>
            <person name="Iizaka Y."/>
            <person name="Hamada M."/>
            <person name="Davaapurev B.O."/>
            <person name="Fukumoto A."/>
            <person name="Tsetseg B."/>
            <person name="Kato F."/>
            <person name="Tamura T."/>
            <person name="Batkhuu J."/>
            <person name="Anzai Y."/>
        </authorList>
    </citation>
    <scope>NUCLEOTIDE SEQUENCE [LARGE SCALE GENOMIC DNA]</scope>
    <source>
        <strain evidence="6">NUM-2625</strain>
    </source>
</reference>
<feature type="domain" description="ATP-dependent DNA ligase family profile" evidence="4">
    <location>
        <begin position="118"/>
        <end position="207"/>
    </location>
</feature>
<evidence type="ECO:0000313" key="6">
    <source>
        <dbReference type="Proteomes" id="UP000614996"/>
    </source>
</evidence>
<organism evidence="5 6">
    <name type="scientific">Actinocatenispora comari</name>
    <dbReference type="NCBI Taxonomy" id="2807577"/>
    <lineage>
        <taxon>Bacteria</taxon>
        <taxon>Bacillati</taxon>
        <taxon>Actinomycetota</taxon>
        <taxon>Actinomycetes</taxon>
        <taxon>Micromonosporales</taxon>
        <taxon>Micromonosporaceae</taxon>
        <taxon>Actinocatenispora</taxon>
    </lineage>
</organism>
<dbReference type="GO" id="GO:0003910">
    <property type="term" value="F:DNA ligase (ATP) activity"/>
    <property type="evidence" value="ECO:0007669"/>
    <property type="project" value="UniProtKB-EC"/>
</dbReference>
<dbReference type="Proteomes" id="UP000614996">
    <property type="component" value="Unassembled WGS sequence"/>
</dbReference>
<dbReference type="Gene3D" id="3.30.470.30">
    <property type="entry name" value="DNA ligase/mRNA capping enzyme"/>
    <property type="match status" value="1"/>
</dbReference>
<dbReference type="Gene3D" id="2.40.50.140">
    <property type="entry name" value="Nucleic acid-binding proteins"/>
    <property type="match status" value="1"/>
</dbReference>
<dbReference type="InterPro" id="IPR012310">
    <property type="entry name" value="DNA_ligase_ATP-dep_cent"/>
</dbReference>
<comment type="similarity">
    <text evidence="1">Belongs to the ATP-dependent DNA ligase family.</text>
</comment>